<sequence length="342" mass="39988">MTKMWKYAALVAVLGVFSYYHGSIKKMFTIIEPDDEYEMVKKYLLNDSPLYGFNKPKIWIHTKYELNARKWRDFYSRNTYDLNQPYIHLTIRSIINHCSNDFHICLIDDETFSKLIPTWDIQLSTVAEPLKSQYRQLGLAQLLYYYGGFVVPNSFLCSQNLKPMFERGIEGGKPFVCEAINRTTSAKTRRFIPDTYFMGAKKNDPVIEEYLTYLKTRSFNGHITNVYEFLGDVEKGCIDKINHGKMNLIGGEYIGIKTVKNKPVLIEHLMEDHFLDLPENIYGIYIPDEDLLKRTKYSWFCVLTTQQLMETNNFISHQLKASLVDSVSIYRKKPENKSMISI</sequence>
<accession>A0A6C0DY76</accession>
<reference evidence="1" key="1">
    <citation type="journal article" date="2020" name="Nature">
        <title>Giant virus diversity and host interactions through global metagenomics.</title>
        <authorList>
            <person name="Schulz F."/>
            <person name="Roux S."/>
            <person name="Paez-Espino D."/>
            <person name="Jungbluth S."/>
            <person name="Walsh D.A."/>
            <person name="Denef V.J."/>
            <person name="McMahon K.D."/>
            <person name="Konstantinidis K.T."/>
            <person name="Eloe-Fadrosh E.A."/>
            <person name="Kyrpides N.C."/>
            <person name="Woyke T."/>
        </authorList>
    </citation>
    <scope>NUCLEOTIDE SEQUENCE</scope>
    <source>
        <strain evidence="1">GVMAG-M-3300023174-92</strain>
    </source>
</reference>
<dbReference type="AlphaFoldDB" id="A0A6C0DY76"/>
<protein>
    <submittedName>
        <fullName evidence="1">Uncharacterized protein</fullName>
    </submittedName>
</protein>
<organism evidence="1">
    <name type="scientific">viral metagenome</name>
    <dbReference type="NCBI Taxonomy" id="1070528"/>
    <lineage>
        <taxon>unclassified sequences</taxon>
        <taxon>metagenomes</taxon>
        <taxon>organismal metagenomes</taxon>
    </lineage>
</organism>
<proteinExistence type="predicted"/>
<evidence type="ECO:0000313" key="1">
    <source>
        <dbReference type="EMBL" id="QHT21412.1"/>
    </source>
</evidence>
<dbReference type="EMBL" id="MN739691">
    <property type="protein sequence ID" value="QHT21412.1"/>
    <property type="molecule type" value="Genomic_DNA"/>
</dbReference>
<name>A0A6C0DY76_9ZZZZ</name>